<proteinExistence type="predicted"/>
<dbReference type="SUPFAM" id="SSF141868">
    <property type="entry name" value="EAL domain-like"/>
    <property type="match status" value="1"/>
</dbReference>
<dbReference type="SMART" id="SM00267">
    <property type="entry name" value="GGDEF"/>
    <property type="match status" value="1"/>
</dbReference>
<dbReference type="GO" id="GO:0000160">
    <property type="term" value="P:phosphorelay signal transduction system"/>
    <property type="evidence" value="ECO:0007669"/>
    <property type="project" value="InterPro"/>
</dbReference>
<dbReference type="InterPro" id="IPR035919">
    <property type="entry name" value="EAL_sf"/>
</dbReference>
<dbReference type="FunFam" id="3.20.20.450:FF:000001">
    <property type="entry name" value="Cyclic di-GMP phosphodiesterase yahA"/>
    <property type="match status" value="1"/>
</dbReference>
<dbReference type="RefSeq" id="WP_145770682.1">
    <property type="nucleotide sequence ID" value="NZ_LR778301.1"/>
</dbReference>
<dbReference type="Proteomes" id="UP000515733">
    <property type="component" value="Chromosome"/>
</dbReference>
<dbReference type="PROSITE" id="PS50887">
    <property type="entry name" value="GGDEF"/>
    <property type="match status" value="1"/>
</dbReference>
<dbReference type="CDD" id="cd01948">
    <property type="entry name" value="EAL"/>
    <property type="match status" value="1"/>
</dbReference>
<dbReference type="PROSITE" id="PS50113">
    <property type="entry name" value="PAC"/>
    <property type="match status" value="1"/>
</dbReference>
<dbReference type="PANTHER" id="PTHR44757:SF2">
    <property type="entry name" value="BIOFILM ARCHITECTURE MAINTENANCE PROTEIN MBAA"/>
    <property type="match status" value="1"/>
</dbReference>
<dbReference type="CDD" id="cd00130">
    <property type="entry name" value="PAS"/>
    <property type="match status" value="1"/>
</dbReference>
<dbReference type="Pfam" id="PF00563">
    <property type="entry name" value="EAL"/>
    <property type="match status" value="1"/>
</dbReference>
<dbReference type="InterPro" id="IPR001633">
    <property type="entry name" value="EAL_dom"/>
</dbReference>
<evidence type="ECO:0000313" key="1">
    <source>
        <dbReference type="EMBL" id="CAB1370132.1"/>
    </source>
</evidence>
<dbReference type="Gene3D" id="3.20.20.450">
    <property type="entry name" value="EAL domain"/>
    <property type="match status" value="1"/>
</dbReference>
<dbReference type="GO" id="GO:0006355">
    <property type="term" value="P:regulation of DNA-templated transcription"/>
    <property type="evidence" value="ECO:0007669"/>
    <property type="project" value="InterPro"/>
</dbReference>
<name>A0A6S6YQT4_9PROT</name>
<dbReference type="SMART" id="SM00448">
    <property type="entry name" value="REC"/>
    <property type="match status" value="2"/>
</dbReference>
<dbReference type="InterPro" id="IPR043128">
    <property type="entry name" value="Rev_trsase/Diguanyl_cyclase"/>
</dbReference>
<dbReference type="SMART" id="SM00052">
    <property type="entry name" value="EAL"/>
    <property type="match status" value="1"/>
</dbReference>
<keyword evidence="2" id="KW-1185">Reference proteome</keyword>
<dbReference type="SMART" id="SM00091">
    <property type="entry name" value="PAS"/>
    <property type="match status" value="1"/>
</dbReference>
<protein>
    <submittedName>
        <fullName evidence="1">Diguanylate cyclase</fullName>
    </submittedName>
</protein>
<gene>
    <name evidence="1" type="ORF">DENOEST_2978</name>
</gene>
<dbReference type="SUPFAM" id="SSF55785">
    <property type="entry name" value="PYP-like sensor domain (PAS domain)"/>
    <property type="match status" value="1"/>
</dbReference>
<accession>A0A6S6YQT4</accession>
<sequence>MGDSDGMNQSAVASLAGTTLLVVDDVPENLMVLGSLLRNAGYTVRVARSGAAALRYAALAPLPDLILLDLMMPGMDGYEVFQQLRANEATAAIPVIFLTALNQAQDVVRGLHMGAADYIVKPIEPEVVLARVRTQLEARQARDWLRDQNAFLEAEVVRRMAENRRIQDESERTQALLNHQRELILASAAEGIFGVDGGGIINFANPAAATLLGYGREDLRGRQVQEVLFPPGQEGGRQAGEDFSIRTAYQEGVVVEGKETLLWRQDGSPLAVEYSCTPILEEGSLRGAVITLQDISERKRYLEQLEHKSNYDDLTQLPNRNLLNDRLTHACQRSQGDGVAVLVLNLDRFKGINDSLGHGAGNQVLREAALRLRGAAENQHTLARIEGDEFVLVAEVTESAAVPLAQQMLQSLSKPFLIDEREFFLTGSIGIALFPRDGESVEVLLKNAMAAMYKAKGAGGDRFHFYAAEMNARSLERLELENGLRRAIDNDELVVHYQPLLSLRTGEIIGAEALVRWQHPERGLVMPGEFIPLAEECGLIVPLGEWVLRNACRQNKAWQAGGLPTVKVAVNLSARQFAAQDIVLLAGSILEETGLPPACLELELTESAVMADAEAFVHATERLKGLSIALTIDDFGTGFSSLNYLKRFSVDRLKIDQSFVRDIIHDANSAAIALAIISLAHSLKMLAIAEGVETEAQLNFLRARDCDEMQGFYFSKALPAAEFEAMLRQRRKLEFSSTSRLPQRTLLLVDDEPGVLSALKRLFRREGYHLLTAGGGMEALNLLASHEAGVVISDARMPEMSGAEFLGRARELYPNMVRIMLSGYTDLAAVTSAVNRGELFSFLTKPWDETELLDTVREAFRHQESRRQSHPGEQTGEGGGHV</sequence>
<dbReference type="Pfam" id="PF00989">
    <property type="entry name" value="PAS"/>
    <property type="match status" value="1"/>
</dbReference>
<dbReference type="Pfam" id="PF00072">
    <property type="entry name" value="Response_reg"/>
    <property type="match status" value="2"/>
</dbReference>
<dbReference type="OrthoDB" id="9813903at2"/>
<dbReference type="CDD" id="cd01949">
    <property type="entry name" value="GGDEF"/>
    <property type="match status" value="1"/>
</dbReference>
<dbReference type="PROSITE" id="PS50110">
    <property type="entry name" value="RESPONSE_REGULATORY"/>
    <property type="match status" value="2"/>
</dbReference>
<dbReference type="InterPro" id="IPR013767">
    <property type="entry name" value="PAS_fold"/>
</dbReference>
<organism evidence="1 2">
    <name type="scientific">Denitratisoma oestradiolicum</name>
    <dbReference type="NCBI Taxonomy" id="311182"/>
    <lineage>
        <taxon>Bacteria</taxon>
        <taxon>Pseudomonadati</taxon>
        <taxon>Pseudomonadota</taxon>
        <taxon>Betaproteobacteria</taxon>
        <taxon>Nitrosomonadales</taxon>
        <taxon>Sterolibacteriaceae</taxon>
        <taxon>Denitratisoma</taxon>
    </lineage>
</organism>
<dbReference type="PROSITE" id="PS50883">
    <property type="entry name" value="EAL"/>
    <property type="match status" value="1"/>
</dbReference>
<dbReference type="InterPro" id="IPR000700">
    <property type="entry name" value="PAS-assoc_C"/>
</dbReference>
<dbReference type="InterPro" id="IPR052155">
    <property type="entry name" value="Biofilm_reg_signaling"/>
</dbReference>
<dbReference type="InterPro" id="IPR029787">
    <property type="entry name" value="Nucleotide_cyclase"/>
</dbReference>
<dbReference type="InterPro" id="IPR001789">
    <property type="entry name" value="Sig_transdc_resp-reg_receiver"/>
</dbReference>
<dbReference type="CDD" id="cd17569">
    <property type="entry name" value="REC_HupR-like"/>
    <property type="match status" value="1"/>
</dbReference>
<dbReference type="InterPro" id="IPR035965">
    <property type="entry name" value="PAS-like_dom_sf"/>
</dbReference>
<reference evidence="1 2" key="1">
    <citation type="submission" date="2020-03" db="EMBL/GenBank/DDBJ databases">
        <authorList>
            <consortium name="Genoscope - CEA"/>
            <person name="William W."/>
        </authorList>
    </citation>
    <scope>NUCLEOTIDE SEQUENCE [LARGE SCALE GENOMIC DNA]</scope>
    <source>
        <strain evidence="2">DSM 16959</strain>
    </source>
</reference>
<dbReference type="InterPro" id="IPR000014">
    <property type="entry name" value="PAS"/>
</dbReference>
<dbReference type="PANTHER" id="PTHR44757">
    <property type="entry name" value="DIGUANYLATE CYCLASE DGCP"/>
    <property type="match status" value="1"/>
</dbReference>
<dbReference type="NCBIfam" id="TIGR00229">
    <property type="entry name" value="sensory_box"/>
    <property type="match status" value="1"/>
</dbReference>
<dbReference type="AlphaFoldDB" id="A0A6S6YQT4"/>
<dbReference type="InterPro" id="IPR011006">
    <property type="entry name" value="CheY-like_superfamily"/>
</dbReference>
<dbReference type="EMBL" id="LR778301">
    <property type="protein sequence ID" value="CAB1370132.1"/>
    <property type="molecule type" value="Genomic_DNA"/>
</dbReference>
<dbReference type="KEGG" id="doe:DENOEST_2978"/>
<dbReference type="Gene3D" id="3.30.450.20">
    <property type="entry name" value="PAS domain"/>
    <property type="match status" value="1"/>
</dbReference>
<dbReference type="Gene3D" id="3.40.50.2300">
    <property type="match status" value="2"/>
</dbReference>
<dbReference type="SUPFAM" id="SSF52172">
    <property type="entry name" value="CheY-like"/>
    <property type="match status" value="2"/>
</dbReference>
<dbReference type="PROSITE" id="PS50112">
    <property type="entry name" value="PAS"/>
    <property type="match status" value="1"/>
</dbReference>
<dbReference type="NCBIfam" id="TIGR00254">
    <property type="entry name" value="GGDEF"/>
    <property type="match status" value="1"/>
</dbReference>
<dbReference type="Pfam" id="PF00990">
    <property type="entry name" value="GGDEF"/>
    <property type="match status" value="1"/>
</dbReference>
<dbReference type="SUPFAM" id="SSF55073">
    <property type="entry name" value="Nucleotide cyclase"/>
    <property type="match status" value="1"/>
</dbReference>
<dbReference type="InterPro" id="IPR000160">
    <property type="entry name" value="GGDEF_dom"/>
</dbReference>
<evidence type="ECO:0000313" key="2">
    <source>
        <dbReference type="Proteomes" id="UP000515733"/>
    </source>
</evidence>
<dbReference type="Gene3D" id="3.30.70.270">
    <property type="match status" value="1"/>
</dbReference>